<organism evidence="1 2">
    <name type="scientific">Erythrobacter longus</name>
    <dbReference type="NCBI Taxonomy" id="1044"/>
    <lineage>
        <taxon>Bacteria</taxon>
        <taxon>Pseudomonadati</taxon>
        <taxon>Pseudomonadota</taxon>
        <taxon>Alphaproteobacteria</taxon>
        <taxon>Sphingomonadales</taxon>
        <taxon>Erythrobacteraceae</taxon>
        <taxon>Erythrobacter/Porphyrobacter group</taxon>
        <taxon>Erythrobacter</taxon>
    </lineage>
</organism>
<protein>
    <submittedName>
        <fullName evidence="1">Uncharacterized protein</fullName>
    </submittedName>
</protein>
<keyword evidence="2" id="KW-1185">Reference proteome</keyword>
<name>A0A074MI90_ERYLO</name>
<dbReference type="AlphaFoldDB" id="A0A074MI90"/>
<dbReference type="OrthoDB" id="7390151at2"/>
<dbReference type="STRING" id="1044.EH31_02600"/>
<accession>A0A074MI90</accession>
<evidence type="ECO:0000313" key="2">
    <source>
        <dbReference type="Proteomes" id="UP000027647"/>
    </source>
</evidence>
<evidence type="ECO:0000313" key="1">
    <source>
        <dbReference type="EMBL" id="KEO91578.1"/>
    </source>
</evidence>
<dbReference type="eggNOG" id="COG2267">
    <property type="taxonomic scope" value="Bacteria"/>
</dbReference>
<sequence length="227" mass="24521">MIATWQAPLGGGKTSDELLVSFDHGRERRILILPALFDEANKLRRFTVQMMRALDERGVDTFLPDLPGCNDSLVSFESQTLDSWRDVAANAAQAFEITHILTIRGGALIAPETLPGWQYAPVTGAKILRAMVRAQTISARESGREISSEQLMERGRQSGLTLAGWNIGANMLRELESAAPIAANTQKVIEQKDLGAAGLWLRAEPDEDQAGSQALAAIVAGDAGDPQ</sequence>
<dbReference type="EMBL" id="JMIW01000001">
    <property type="protein sequence ID" value="KEO91578.1"/>
    <property type="molecule type" value="Genomic_DNA"/>
</dbReference>
<gene>
    <name evidence="1" type="ORF">EH31_02600</name>
</gene>
<reference evidence="1 2" key="1">
    <citation type="submission" date="2014-04" db="EMBL/GenBank/DDBJ databases">
        <title>A comprehensive comparison of genomes of Erythrobacter spp. strains.</title>
        <authorList>
            <person name="Zheng Q."/>
        </authorList>
    </citation>
    <scope>NUCLEOTIDE SEQUENCE [LARGE SCALE GENOMIC DNA]</scope>
    <source>
        <strain evidence="1 2">DSM 6997</strain>
    </source>
</reference>
<dbReference type="Proteomes" id="UP000027647">
    <property type="component" value="Unassembled WGS sequence"/>
</dbReference>
<proteinExistence type="predicted"/>
<comment type="caution">
    <text evidence="1">The sequence shown here is derived from an EMBL/GenBank/DDBJ whole genome shotgun (WGS) entry which is preliminary data.</text>
</comment>